<dbReference type="Proteomes" id="UP000623681">
    <property type="component" value="Unassembled WGS sequence"/>
</dbReference>
<organism evidence="1 2">
    <name type="scientific">Clostridium paridis</name>
    <dbReference type="NCBI Taxonomy" id="2803863"/>
    <lineage>
        <taxon>Bacteria</taxon>
        <taxon>Bacillati</taxon>
        <taxon>Bacillota</taxon>
        <taxon>Clostridia</taxon>
        <taxon>Eubacteriales</taxon>
        <taxon>Clostridiaceae</taxon>
        <taxon>Clostridium</taxon>
    </lineage>
</organism>
<dbReference type="EMBL" id="JAESWA010000023">
    <property type="protein sequence ID" value="MBL4933032.1"/>
    <property type="molecule type" value="Genomic_DNA"/>
</dbReference>
<name>A0A937FIM4_9CLOT</name>
<dbReference type="RefSeq" id="WP_202768405.1">
    <property type="nucleotide sequence ID" value="NZ_JAESWA010000023.1"/>
</dbReference>
<comment type="caution">
    <text evidence="1">The sequence shown here is derived from an EMBL/GenBank/DDBJ whole genome shotgun (WGS) entry which is preliminary data.</text>
</comment>
<sequence>MEAKCISLRYEAGNYSIGQGISGGGIPGKSYFEKGKVHLQQGCGWEKQIAPSRLILMVEINGCNGEIWVDRFFKDAVGKLTAKRVEKLEKNMPEKIHVNEYKKADDSFYYTVDENDLYKWKENASL</sequence>
<dbReference type="AlphaFoldDB" id="A0A937FIM4"/>
<protein>
    <submittedName>
        <fullName evidence="1">Uncharacterized protein</fullName>
    </submittedName>
</protein>
<reference evidence="1" key="1">
    <citation type="submission" date="2021-01" db="EMBL/GenBank/DDBJ databases">
        <title>Genome public.</title>
        <authorList>
            <person name="Liu C."/>
            <person name="Sun Q."/>
        </authorList>
    </citation>
    <scope>NUCLEOTIDE SEQUENCE</scope>
    <source>
        <strain evidence="1">YIM B02565</strain>
    </source>
</reference>
<keyword evidence="2" id="KW-1185">Reference proteome</keyword>
<proteinExistence type="predicted"/>
<gene>
    <name evidence="1" type="ORF">JK634_14555</name>
</gene>
<evidence type="ECO:0000313" key="2">
    <source>
        <dbReference type="Proteomes" id="UP000623681"/>
    </source>
</evidence>
<evidence type="ECO:0000313" key="1">
    <source>
        <dbReference type="EMBL" id="MBL4933032.1"/>
    </source>
</evidence>
<accession>A0A937FIM4</accession>